<reference evidence="1 2" key="1">
    <citation type="submission" date="2023-02" db="EMBL/GenBank/DDBJ databases">
        <title>LHISI_Scaffold_Assembly.</title>
        <authorList>
            <person name="Stuart O.P."/>
            <person name="Cleave R."/>
            <person name="Magrath M.J.L."/>
            <person name="Mikheyev A.S."/>
        </authorList>
    </citation>
    <scope>NUCLEOTIDE SEQUENCE [LARGE SCALE GENOMIC DNA]</scope>
    <source>
        <strain evidence="1">Daus_M_001</strain>
        <tissue evidence="1">Leg muscle</tissue>
    </source>
</reference>
<organism evidence="1 2">
    <name type="scientific">Dryococelus australis</name>
    <dbReference type="NCBI Taxonomy" id="614101"/>
    <lineage>
        <taxon>Eukaryota</taxon>
        <taxon>Metazoa</taxon>
        <taxon>Ecdysozoa</taxon>
        <taxon>Arthropoda</taxon>
        <taxon>Hexapoda</taxon>
        <taxon>Insecta</taxon>
        <taxon>Pterygota</taxon>
        <taxon>Neoptera</taxon>
        <taxon>Polyneoptera</taxon>
        <taxon>Phasmatodea</taxon>
        <taxon>Verophasmatodea</taxon>
        <taxon>Anareolatae</taxon>
        <taxon>Phasmatidae</taxon>
        <taxon>Eurycanthinae</taxon>
        <taxon>Dryococelus</taxon>
    </lineage>
</organism>
<proteinExistence type="predicted"/>
<keyword evidence="2" id="KW-1185">Reference proteome</keyword>
<evidence type="ECO:0008006" key="3">
    <source>
        <dbReference type="Google" id="ProtNLM"/>
    </source>
</evidence>
<dbReference type="Proteomes" id="UP001159363">
    <property type="component" value="Chromosome 2"/>
</dbReference>
<accession>A0ABQ9IA64</accession>
<gene>
    <name evidence="1" type="ORF">PR048_006146</name>
</gene>
<sequence>MHIKSFPRRVSHYSRNYSKRYYLSSELNVTKMYHLYLENMSLRRTKHSKRARKNSLSLKYRTIFIIGFFYDELKSKTALAHEKSDVDVLAFDYEQNLPLPKVRSAHHTSTYLTKLLEVNSLTKRYIFLQHYIDNVWDKNLKELFFFSDYCSAQNKNHVALQYMFSLVKTKPGLSFLPCDRSFGVIEKRLRFIGRIYLLGKYNGHIKSASKEFYTIQVEQNMILDFSDLLKAYFKKIVMNQHRQRFLVSRYRMFDYD</sequence>
<evidence type="ECO:0000313" key="1">
    <source>
        <dbReference type="EMBL" id="KAJ8893548.1"/>
    </source>
</evidence>
<name>A0ABQ9IA64_9NEOP</name>
<protein>
    <recommendedName>
        <fullName evidence="3">Maturase K</fullName>
    </recommendedName>
</protein>
<dbReference type="EMBL" id="JARBHB010000002">
    <property type="protein sequence ID" value="KAJ8893548.1"/>
    <property type="molecule type" value="Genomic_DNA"/>
</dbReference>
<evidence type="ECO:0000313" key="2">
    <source>
        <dbReference type="Proteomes" id="UP001159363"/>
    </source>
</evidence>
<comment type="caution">
    <text evidence="1">The sequence shown here is derived from an EMBL/GenBank/DDBJ whole genome shotgun (WGS) entry which is preliminary data.</text>
</comment>